<reference evidence="2" key="1">
    <citation type="submission" date="2021-01" db="EMBL/GenBank/DDBJ databases">
        <authorList>
            <person name="Kaushik A."/>
        </authorList>
    </citation>
    <scope>NUCLEOTIDE SEQUENCE</scope>
    <source>
        <strain evidence="2">Type strain: AG8-Rh-89/</strain>
    </source>
</reference>
<evidence type="ECO:0000313" key="3">
    <source>
        <dbReference type="Proteomes" id="UP000663850"/>
    </source>
</evidence>
<comment type="caution">
    <text evidence="2">The sequence shown here is derived from an EMBL/GenBank/DDBJ whole genome shotgun (WGS) entry which is preliminary data.</text>
</comment>
<feature type="region of interest" description="Disordered" evidence="1">
    <location>
        <begin position="748"/>
        <end position="807"/>
    </location>
</feature>
<evidence type="ECO:0000256" key="1">
    <source>
        <dbReference type="SAM" id="MobiDB-lite"/>
    </source>
</evidence>
<accession>A0A8H3GXM0</accession>
<organism evidence="2 3">
    <name type="scientific">Rhizoctonia solani</name>
    <dbReference type="NCBI Taxonomy" id="456999"/>
    <lineage>
        <taxon>Eukaryota</taxon>
        <taxon>Fungi</taxon>
        <taxon>Dikarya</taxon>
        <taxon>Basidiomycota</taxon>
        <taxon>Agaricomycotina</taxon>
        <taxon>Agaricomycetes</taxon>
        <taxon>Cantharellales</taxon>
        <taxon>Ceratobasidiaceae</taxon>
        <taxon>Rhizoctonia</taxon>
    </lineage>
</organism>
<feature type="compositionally biased region" description="Basic and acidic residues" evidence="1">
    <location>
        <begin position="760"/>
        <end position="769"/>
    </location>
</feature>
<feature type="region of interest" description="Disordered" evidence="1">
    <location>
        <begin position="694"/>
        <end position="732"/>
    </location>
</feature>
<protein>
    <submittedName>
        <fullName evidence="2">Uncharacterized protein</fullName>
    </submittedName>
</protein>
<name>A0A8H3GXM0_9AGAM</name>
<feature type="compositionally biased region" description="Acidic residues" evidence="1">
    <location>
        <begin position="796"/>
        <end position="807"/>
    </location>
</feature>
<evidence type="ECO:0000313" key="2">
    <source>
        <dbReference type="EMBL" id="CAE6478737.1"/>
    </source>
</evidence>
<dbReference type="AlphaFoldDB" id="A0A8H3GXM0"/>
<dbReference type="Proteomes" id="UP000663850">
    <property type="component" value="Unassembled WGS sequence"/>
</dbReference>
<dbReference type="EMBL" id="CAJMWZ010003769">
    <property type="protein sequence ID" value="CAE6478737.1"/>
    <property type="molecule type" value="Genomic_DNA"/>
</dbReference>
<feature type="compositionally biased region" description="Acidic residues" evidence="1">
    <location>
        <begin position="694"/>
        <end position="722"/>
    </location>
</feature>
<proteinExistence type="predicted"/>
<gene>
    <name evidence="2" type="ORF">RDB_LOCUS72221</name>
</gene>
<sequence>MPAPSFRPLEAELLRSQLGEWQRMKAITVNKGNVDTLLRERRQFIRQVTLMLLAKFPERDPSASDPSPLTYTQEDLERLPERLRQWFRNKSRLPVDPETKQKQRTKSRTHARNLATKCYSQQIKEIARELREADKGLKAMTAFNRATTEFLNELKEDDPEAYVKLQQDAKEMRRASMLDYMELTPDVLASLLDKFPKRLLSDLEQFGKELPVHIWCIAAFAKPPDHELEAFTLSTPSLDEMNDSVHGVKATLQLDTAAPMIYPALRHGARPSLPWVEDIRKVSAHQLRAWLRTYFNYHYIWQGGTHLVPWKVLSCETKFKYIAEVCFPRGVKALLSPSDMPRSQLELWYCWLIDGQDGCLRSDQIFRFLQIDRGADSPLHYPEAIVARPEACKLIWGPEEKLYAARVQKMAEDAQLKPNWNDLPLARLQCVYDPFPEKVRAAMSNGCLPEYRTRDIVDLLFDMEHFGPVHTRNIGCNETLNAYIHPLMSEEHIMRLLLGPPLHPAALMEDMDEHSNLALPTFIRYVKTTEHFRHAASRTWRAGPFGVWWIVATLVHFAAAFSIYERLPQKLPTDRVEAFQACNFSRLKGALVAFGAWLFQTIRDSIAILKETFRGRAEAWRDAVVAAHLNDPDSSIGNESVTLNTHGVPRSRLTLRSCYEALQSQDPDLTLGQDSVQMQRLRRRVNTKVEASLELDEDELTDRDSTSGEEIEFPSDSGEDLDLGSHVKGEEASDISDLELGLFHSRVVSAGTSPGGGPRKWSEQPDRTEMSPAPLDQQVSPDDSQLIKPSWGPTMQEDDADNENDDAELSGRVLSGLSLRKHTPVGTPSKPKSRMVMEVVMNTPSKKSTMKGISHVNDAKGSAKVSHAESEVAVESADDVADDLSIAQRKSKRAIVRSDRVEEAIREAPKGRMSKRRGHQPQKISTAPDALWTYHVAHMGVRQEVRLLPHAPDEAAPSSTVHLTEHANPQLRDTLSQLVDSVESEFFAPSFEADFADPLVAEEEDAFRDELEAKLEDTAEAFARPKASGQV</sequence>